<evidence type="ECO:0000313" key="2">
    <source>
        <dbReference type="EMBL" id="GMF25781.1"/>
    </source>
</evidence>
<accession>A0A9W6U4G0</accession>
<dbReference type="OrthoDB" id="100929at2759"/>
<name>A0A9W6U4G0_9STRA</name>
<feature type="region of interest" description="Disordered" evidence="1">
    <location>
        <begin position="1"/>
        <end position="27"/>
    </location>
</feature>
<protein>
    <submittedName>
        <fullName evidence="2">Unnamed protein product</fullName>
    </submittedName>
</protein>
<keyword evidence="3" id="KW-1185">Reference proteome</keyword>
<reference evidence="2" key="1">
    <citation type="submission" date="2023-04" db="EMBL/GenBank/DDBJ databases">
        <title>Phytophthora fragariaefolia NBRC 109709.</title>
        <authorList>
            <person name="Ichikawa N."/>
            <person name="Sato H."/>
            <person name="Tonouchi N."/>
        </authorList>
    </citation>
    <scope>NUCLEOTIDE SEQUENCE</scope>
    <source>
        <strain evidence="2">NBRC 109709</strain>
    </source>
</reference>
<evidence type="ECO:0000313" key="3">
    <source>
        <dbReference type="Proteomes" id="UP001165121"/>
    </source>
</evidence>
<comment type="caution">
    <text evidence="2">The sequence shown here is derived from an EMBL/GenBank/DDBJ whole genome shotgun (WGS) entry which is preliminary data.</text>
</comment>
<dbReference type="AlphaFoldDB" id="A0A9W6U4G0"/>
<organism evidence="2 3">
    <name type="scientific">Phytophthora fragariaefolia</name>
    <dbReference type="NCBI Taxonomy" id="1490495"/>
    <lineage>
        <taxon>Eukaryota</taxon>
        <taxon>Sar</taxon>
        <taxon>Stramenopiles</taxon>
        <taxon>Oomycota</taxon>
        <taxon>Peronosporomycetes</taxon>
        <taxon>Peronosporales</taxon>
        <taxon>Peronosporaceae</taxon>
        <taxon>Phytophthora</taxon>
    </lineage>
</organism>
<evidence type="ECO:0000256" key="1">
    <source>
        <dbReference type="SAM" id="MobiDB-lite"/>
    </source>
</evidence>
<gene>
    <name evidence="2" type="ORF">Pfra01_000470400</name>
</gene>
<dbReference type="EMBL" id="BSXT01000366">
    <property type="protein sequence ID" value="GMF25781.1"/>
    <property type="molecule type" value="Genomic_DNA"/>
</dbReference>
<sequence>MQTLEEKKAAEKERHRQSMARKRAEEKAALMASREEFAMLVAEQRPLLAVLWDKQQACKKRDTLSPTSVGTSPGISELSTSATKLPSLLCKFANLVELGNAIHRENAKLQQILHNYEMFESLIDRDLTLATPDQQKIKQSEVQHPPACSSGGRWLQFNDAEEPFYYKALGSTVCHDIIRECYPWCGGRHAHFMLLKEPQQLFFGWIVQRLADSGGHHFLLSKQVMSVDSAQLIEFISDEAWRIFNTSELYEQLYRSRVIMHVLQRVDECRSVILQSLPATDNSVKRHCLSLVSKMASVDKEGQLFVNILALAMKPPGGMGQQFGADVAFVQDSNVCLTFQSGGNNVVEMSLCIHGVHANDAEARFAFLESACALIRFEQLVLPRQLIPADG</sequence>
<dbReference type="Proteomes" id="UP001165121">
    <property type="component" value="Unassembled WGS sequence"/>
</dbReference>
<proteinExistence type="predicted"/>